<feature type="non-terminal residue" evidence="1">
    <location>
        <position position="65"/>
    </location>
</feature>
<dbReference type="AlphaFoldDB" id="A0A392MT38"/>
<sequence>MADIGGGFLENGYGHFVKDGSTSPYVGFWLSAMIATVEVPEEHVGAVVELLGKRRGQMFDMQGLG</sequence>
<reference evidence="1 2" key="1">
    <citation type="journal article" date="2018" name="Front. Plant Sci.">
        <title>Red Clover (Trifolium pratense) and Zigzag Clover (T. medium) - A Picture of Genomic Similarities and Differences.</title>
        <authorList>
            <person name="Dluhosova J."/>
            <person name="Istvanek J."/>
            <person name="Nedelnik J."/>
            <person name="Repkova J."/>
        </authorList>
    </citation>
    <scope>NUCLEOTIDE SEQUENCE [LARGE SCALE GENOMIC DNA]</scope>
    <source>
        <strain evidence="2">cv. 10/8</strain>
        <tissue evidence="1">Leaf</tissue>
    </source>
</reference>
<gene>
    <name evidence="1" type="ORF">A2U01_0011599</name>
</gene>
<evidence type="ECO:0000313" key="2">
    <source>
        <dbReference type="Proteomes" id="UP000265520"/>
    </source>
</evidence>
<comment type="caution">
    <text evidence="1">The sequence shown here is derived from an EMBL/GenBank/DDBJ whole genome shotgun (WGS) entry which is preliminary data.</text>
</comment>
<accession>A0A392MT38</accession>
<protein>
    <submittedName>
        <fullName evidence="1">Translation factor GUF1-like chloroplastic-like</fullName>
    </submittedName>
</protein>
<proteinExistence type="predicted"/>
<dbReference type="EMBL" id="LXQA010018847">
    <property type="protein sequence ID" value="MCH90677.1"/>
    <property type="molecule type" value="Genomic_DNA"/>
</dbReference>
<organism evidence="1 2">
    <name type="scientific">Trifolium medium</name>
    <dbReference type="NCBI Taxonomy" id="97028"/>
    <lineage>
        <taxon>Eukaryota</taxon>
        <taxon>Viridiplantae</taxon>
        <taxon>Streptophyta</taxon>
        <taxon>Embryophyta</taxon>
        <taxon>Tracheophyta</taxon>
        <taxon>Spermatophyta</taxon>
        <taxon>Magnoliopsida</taxon>
        <taxon>eudicotyledons</taxon>
        <taxon>Gunneridae</taxon>
        <taxon>Pentapetalae</taxon>
        <taxon>rosids</taxon>
        <taxon>fabids</taxon>
        <taxon>Fabales</taxon>
        <taxon>Fabaceae</taxon>
        <taxon>Papilionoideae</taxon>
        <taxon>50 kb inversion clade</taxon>
        <taxon>NPAAA clade</taxon>
        <taxon>Hologalegina</taxon>
        <taxon>IRL clade</taxon>
        <taxon>Trifolieae</taxon>
        <taxon>Trifolium</taxon>
    </lineage>
</organism>
<dbReference type="InterPro" id="IPR035647">
    <property type="entry name" value="EFG_III/V"/>
</dbReference>
<dbReference type="Proteomes" id="UP000265520">
    <property type="component" value="Unassembled WGS sequence"/>
</dbReference>
<name>A0A392MT38_9FABA</name>
<dbReference type="SUPFAM" id="SSF54980">
    <property type="entry name" value="EF-G C-terminal domain-like"/>
    <property type="match status" value="1"/>
</dbReference>
<evidence type="ECO:0000313" key="1">
    <source>
        <dbReference type="EMBL" id="MCH90677.1"/>
    </source>
</evidence>
<dbReference type="Gene3D" id="3.30.70.240">
    <property type="match status" value="1"/>
</dbReference>
<keyword evidence="2" id="KW-1185">Reference proteome</keyword>